<sequence length="172" mass="19634">MRSRGSCLGCRRERVRGASISRLLHDVSPTSRVVPIVRHEIEREPDCQIEREARKEKPLRQRSRESSSSCLRCLPYAARAVNRGESTNSNTCVYFQCLVYTPSLRSRATGSTIEESVSLLYLPARLVYADERPPPPTSSSLLRQTAKKRRRKLCTRVYIIRVAGKESQRTLL</sequence>
<dbReference type="AlphaFoldDB" id="A0A6H5IR82"/>
<evidence type="ECO:0000313" key="2">
    <source>
        <dbReference type="Proteomes" id="UP000479190"/>
    </source>
</evidence>
<dbReference type="EMBL" id="CADCXV010000847">
    <property type="protein sequence ID" value="CAB0037192.1"/>
    <property type="molecule type" value="Genomic_DNA"/>
</dbReference>
<protein>
    <submittedName>
        <fullName evidence="1">Uncharacterized protein</fullName>
    </submittedName>
</protein>
<gene>
    <name evidence="1" type="ORF">TBRA_LOCUS9029</name>
</gene>
<evidence type="ECO:0000313" key="1">
    <source>
        <dbReference type="EMBL" id="CAB0037192.1"/>
    </source>
</evidence>
<organism evidence="1 2">
    <name type="scientific">Trichogramma brassicae</name>
    <dbReference type="NCBI Taxonomy" id="86971"/>
    <lineage>
        <taxon>Eukaryota</taxon>
        <taxon>Metazoa</taxon>
        <taxon>Ecdysozoa</taxon>
        <taxon>Arthropoda</taxon>
        <taxon>Hexapoda</taxon>
        <taxon>Insecta</taxon>
        <taxon>Pterygota</taxon>
        <taxon>Neoptera</taxon>
        <taxon>Endopterygota</taxon>
        <taxon>Hymenoptera</taxon>
        <taxon>Apocrita</taxon>
        <taxon>Proctotrupomorpha</taxon>
        <taxon>Chalcidoidea</taxon>
        <taxon>Trichogrammatidae</taxon>
        <taxon>Trichogramma</taxon>
    </lineage>
</organism>
<accession>A0A6H5IR82</accession>
<reference evidence="1 2" key="1">
    <citation type="submission" date="2020-02" db="EMBL/GenBank/DDBJ databases">
        <authorList>
            <person name="Ferguson B K."/>
        </authorList>
    </citation>
    <scope>NUCLEOTIDE SEQUENCE [LARGE SCALE GENOMIC DNA]</scope>
</reference>
<keyword evidence="2" id="KW-1185">Reference proteome</keyword>
<name>A0A6H5IR82_9HYME</name>
<dbReference type="Proteomes" id="UP000479190">
    <property type="component" value="Unassembled WGS sequence"/>
</dbReference>
<proteinExistence type="predicted"/>